<dbReference type="GO" id="GO:0006567">
    <property type="term" value="P:L-threonine catabolic process"/>
    <property type="evidence" value="ECO:0007669"/>
    <property type="project" value="TreeGrafter"/>
</dbReference>
<dbReference type="InterPro" id="IPR015422">
    <property type="entry name" value="PyrdxlP-dep_Trfase_small"/>
</dbReference>
<dbReference type="OrthoDB" id="9774495at2"/>
<sequence>MSELRDRFRAASASAEAIFWRAPSTPAATFRDLAAYAEEHDVAWDRYGEGGAVAQLEAEVAELLGKPAAVMFPSGVMAQQAALRAWCDRSGSRRVALPDLSHLVHHEQDGPRRVLGLELEWLTTGRETPTAEALDKVGGRLGAALVELPLRDAGCLLPTWDELVELSAAARGRGVPLHADGARIWESVPHWDRTIAEAADLFDSMYVSLYKGLGASSGALVVGPEDLAGELRSWRQRMGGTIFSMTTAAVGGLMGLRDGVERFGAYRAWAIDLAAALRERGIRTFPEVPHIATFLAYAPGTAEEVNERVVALVEERGVVPCGLWSQADVPGWVQTELTCYEAAITRDPGQVAALVAEAVGAATFLP</sequence>
<dbReference type="Pfam" id="PF01212">
    <property type="entry name" value="Beta_elim_lyase"/>
    <property type="match status" value="1"/>
</dbReference>
<dbReference type="PANTHER" id="PTHR48097:SF9">
    <property type="entry name" value="L-THREONINE ALDOLASE"/>
    <property type="match status" value="1"/>
</dbReference>
<feature type="domain" description="Aromatic amino acid beta-eliminating lyase/threonine aldolase" evidence="4">
    <location>
        <begin position="26"/>
        <end position="282"/>
    </location>
</feature>
<name>A0A4V1RM34_9ACTN</name>
<dbReference type="EMBL" id="SDWU01000022">
    <property type="protein sequence ID" value="RYB98590.1"/>
    <property type="molecule type" value="Genomic_DNA"/>
</dbReference>
<evidence type="ECO:0000313" key="5">
    <source>
        <dbReference type="EMBL" id="RYB98590.1"/>
    </source>
</evidence>
<comment type="similarity">
    <text evidence="2">Belongs to the threonine aldolase family.</text>
</comment>
<keyword evidence="3" id="KW-0663">Pyridoxal phosphate</keyword>
<evidence type="ECO:0000313" key="6">
    <source>
        <dbReference type="Proteomes" id="UP000293291"/>
    </source>
</evidence>
<dbReference type="PANTHER" id="PTHR48097">
    <property type="entry name" value="L-THREONINE ALDOLASE-RELATED"/>
    <property type="match status" value="1"/>
</dbReference>
<proteinExistence type="inferred from homology"/>
<dbReference type="AlphaFoldDB" id="A0A4V1RM34"/>
<dbReference type="Proteomes" id="UP000293291">
    <property type="component" value="Unassembled WGS sequence"/>
</dbReference>
<keyword evidence="6" id="KW-1185">Reference proteome</keyword>
<dbReference type="SUPFAM" id="SSF53383">
    <property type="entry name" value="PLP-dependent transferases"/>
    <property type="match status" value="1"/>
</dbReference>
<comment type="caution">
    <text evidence="5">The sequence shown here is derived from an EMBL/GenBank/DDBJ whole genome shotgun (WGS) entry which is preliminary data.</text>
</comment>
<organism evidence="5 6">
    <name type="scientific">Nocardioides ganghwensis</name>
    <dbReference type="NCBI Taxonomy" id="252230"/>
    <lineage>
        <taxon>Bacteria</taxon>
        <taxon>Bacillati</taxon>
        <taxon>Actinomycetota</taxon>
        <taxon>Actinomycetes</taxon>
        <taxon>Propionibacteriales</taxon>
        <taxon>Nocardioidaceae</taxon>
        <taxon>Nocardioides</taxon>
    </lineage>
</organism>
<dbReference type="InterPro" id="IPR015421">
    <property type="entry name" value="PyrdxlP-dep_Trfase_major"/>
</dbReference>
<dbReference type="GO" id="GO:0006545">
    <property type="term" value="P:glycine biosynthetic process"/>
    <property type="evidence" value="ECO:0007669"/>
    <property type="project" value="TreeGrafter"/>
</dbReference>
<accession>A0A4V1RM34</accession>
<evidence type="ECO:0000256" key="1">
    <source>
        <dbReference type="ARBA" id="ARBA00001933"/>
    </source>
</evidence>
<comment type="cofactor">
    <cofactor evidence="1">
        <name>pyridoxal 5'-phosphate</name>
        <dbReference type="ChEBI" id="CHEBI:597326"/>
    </cofactor>
</comment>
<gene>
    <name evidence="5" type="ORF">EUA07_17505</name>
</gene>
<dbReference type="InterPro" id="IPR015424">
    <property type="entry name" value="PyrdxlP-dep_Trfase"/>
</dbReference>
<dbReference type="Gene3D" id="3.90.1150.10">
    <property type="entry name" value="Aspartate Aminotransferase, domain 1"/>
    <property type="match status" value="1"/>
</dbReference>
<dbReference type="Gene3D" id="3.40.640.10">
    <property type="entry name" value="Type I PLP-dependent aspartate aminotransferase-like (Major domain)"/>
    <property type="match status" value="1"/>
</dbReference>
<dbReference type="InterPro" id="IPR001597">
    <property type="entry name" value="ArAA_b-elim_lyase/Thr_aldolase"/>
</dbReference>
<evidence type="ECO:0000259" key="4">
    <source>
        <dbReference type="Pfam" id="PF01212"/>
    </source>
</evidence>
<dbReference type="RefSeq" id="WP_129456470.1">
    <property type="nucleotide sequence ID" value="NZ_JACXYX010000004.1"/>
</dbReference>
<protein>
    <submittedName>
        <fullName evidence="5">Threonine aldolase</fullName>
    </submittedName>
</protein>
<dbReference type="GO" id="GO:0008732">
    <property type="term" value="F:L-allo-threonine aldolase activity"/>
    <property type="evidence" value="ECO:0007669"/>
    <property type="project" value="TreeGrafter"/>
</dbReference>
<evidence type="ECO:0000256" key="3">
    <source>
        <dbReference type="ARBA" id="ARBA00022898"/>
    </source>
</evidence>
<dbReference type="GO" id="GO:0005829">
    <property type="term" value="C:cytosol"/>
    <property type="evidence" value="ECO:0007669"/>
    <property type="project" value="TreeGrafter"/>
</dbReference>
<reference evidence="5 6" key="1">
    <citation type="submission" date="2019-01" db="EMBL/GenBank/DDBJ databases">
        <title>Novel species of Nocardioides.</title>
        <authorList>
            <person name="Liu Q."/>
            <person name="Xin Y.-H."/>
        </authorList>
    </citation>
    <scope>NUCLEOTIDE SEQUENCE [LARGE SCALE GENOMIC DNA]</scope>
    <source>
        <strain evidence="5 6">CGMCC 4.6875</strain>
    </source>
</reference>
<evidence type="ECO:0000256" key="2">
    <source>
        <dbReference type="ARBA" id="ARBA00006966"/>
    </source>
</evidence>